<dbReference type="InterPro" id="IPR001867">
    <property type="entry name" value="OmpR/PhoB-type_DNA-bd"/>
</dbReference>
<evidence type="ECO:0000256" key="5">
    <source>
        <dbReference type="ARBA" id="ARBA00023125"/>
    </source>
</evidence>
<dbReference type="SMART" id="SM01043">
    <property type="entry name" value="BTAD"/>
    <property type="match status" value="1"/>
</dbReference>
<dbReference type="SUPFAM" id="SSF48452">
    <property type="entry name" value="TPR-like"/>
    <property type="match status" value="1"/>
</dbReference>
<feature type="modified residue" description="4-aspartylphosphate" evidence="7">
    <location>
        <position position="53"/>
    </location>
</feature>
<evidence type="ECO:0000313" key="9">
    <source>
        <dbReference type="EMBL" id="QAA23755.1"/>
    </source>
</evidence>
<keyword evidence="6" id="KW-0804">Transcription</keyword>
<keyword evidence="10" id="KW-1185">Reference proteome</keyword>
<keyword evidence="3" id="KW-0902">Two-component regulatory system</keyword>
<dbReference type="Gene3D" id="3.40.50.2300">
    <property type="match status" value="1"/>
</dbReference>
<evidence type="ECO:0000256" key="7">
    <source>
        <dbReference type="PROSITE-ProRule" id="PRU00169"/>
    </source>
</evidence>
<protein>
    <submittedName>
        <fullName evidence="9">DNA-binding response regulator</fullName>
    </submittedName>
</protein>
<evidence type="ECO:0000313" key="10">
    <source>
        <dbReference type="Proteomes" id="UP000285882"/>
    </source>
</evidence>
<reference evidence="9 10" key="1">
    <citation type="submission" date="2018-01" db="EMBL/GenBank/DDBJ databases">
        <title>Complete genome sequencing of Sporolactobacillus terrae DLG3.</title>
        <authorList>
            <person name="Nam Y.-D."/>
            <person name="Kang J."/>
            <person name="Chung W.-H."/>
        </authorList>
    </citation>
    <scope>NUCLEOTIDE SEQUENCE [LARGE SCALE GENOMIC DNA]</scope>
    <source>
        <strain evidence="9 10">DLG3</strain>
    </source>
</reference>
<evidence type="ECO:0000259" key="8">
    <source>
        <dbReference type="PROSITE" id="PS50110"/>
    </source>
</evidence>
<dbReference type="EMBL" id="CP025688">
    <property type="protein sequence ID" value="QAA23755.1"/>
    <property type="molecule type" value="Genomic_DNA"/>
</dbReference>
<accession>A0ABX5QAS0</accession>
<dbReference type="Pfam" id="PF00072">
    <property type="entry name" value="Response_reg"/>
    <property type="match status" value="1"/>
</dbReference>
<dbReference type="Pfam" id="PF03704">
    <property type="entry name" value="BTAD"/>
    <property type="match status" value="1"/>
</dbReference>
<evidence type="ECO:0000256" key="2">
    <source>
        <dbReference type="ARBA" id="ARBA00022553"/>
    </source>
</evidence>
<name>A0ABX5QAS0_9BACL</name>
<keyword evidence="4" id="KW-0805">Transcription regulation</keyword>
<dbReference type="InterPro" id="IPR001789">
    <property type="entry name" value="Sig_transdc_resp-reg_receiver"/>
</dbReference>
<dbReference type="Gene3D" id="1.10.10.10">
    <property type="entry name" value="Winged helix-like DNA-binding domain superfamily/Winged helix DNA-binding domain"/>
    <property type="match status" value="1"/>
</dbReference>
<dbReference type="SMART" id="SM00448">
    <property type="entry name" value="REC"/>
    <property type="match status" value="1"/>
</dbReference>
<evidence type="ECO:0000256" key="1">
    <source>
        <dbReference type="ARBA" id="ARBA00005820"/>
    </source>
</evidence>
<dbReference type="SUPFAM" id="SSF52172">
    <property type="entry name" value="CheY-like"/>
    <property type="match status" value="1"/>
</dbReference>
<gene>
    <name evidence="9" type="ORF">C0674_14805</name>
</gene>
<dbReference type="InterPro" id="IPR039420">
    <property type="entry name" value="WalR-like"/>
</dbReference>
<dbReference type="PANTHER" id="PTHR48111">
    <property type="entry name" value="REGULATOR OF RPOS"/>
    <property type="match status" value="1"/>
</dbReference>
<evidence type="ECO:0000256" key="3">
    <source>
        <dbReference type="ARBA" id="ARBA00023012"/>
    </source>
</evidence>
<dbReference type="InterPro" id="IPR036388">
    <property type="entry name" value="WH-like_DNA-bd_sf"/>
</dbReference>
<evidence type="ECO:0000256" key="4">
    <source>
        <dbReference type="ARBA" id="ARBA00023015"/>
    </source>
</evidence>
<dbReference type="RefSeq" id="WP_028978061.1">
    <property type="nucleotide sequence ID" value="NZ_CP025688.1"/>
</dbReference>
<dbReference type="Proteomes" id="UP000285882">
    <property type="component" value="Chromosome"/>
</dbReference>
<dbReference type="PROSITE" id="PS50110">
    <property type="entry name" value="RESPONSE_REGULATORY"/>
    <property type="match status" value="1"/>
</dbReference>
<feature type="domain" description="Response regulatory" evidence="8">
    <location>
        <begin position="2"/>
        <end position="116"/>
    </location>
</feature>
<dbReference type="InterPro" id="IPR016032">
    <property type="entry name" value="Sig_transdc_resp-reg_C-effctor"/>
</dbReference>
<keyword evidence="2 7" id="KW-0597">Phosphoprotein</keyword>
<dbReference type="GO" id="GO:0003677">
    <property type="term" value="F:DNA binding"/>
    <property type="evidence" value="ECO:0007669"/>
    <property type="project" value="UniProtKB-KW"/>
</dbReference>
<dbReference type="Pfam" id="PF00486">
    <property type="entry name" value="Trans_reg_C"/>
    <property type="match status" value="1"/>
</dbReference>
<dbReference type="SUPFAM" id="SSF46894">
    <property type="entry name" value="C-terminal effector domain of the bipartite response regulators"/>
    <property type="match status" value="1"/>
</dbReference>
<keyword evidence="5 9" id="KW-0238">DNA-binding</keyword>
<dbReference type="InterPro" id="IPR011990">
    <property type="entry name" value="TPR-like_helical_dom_sf"/>
</dbReference>
<dbReference type="Gene3D" id="1.25.40.10">
    <property type="entry name" value="Tetratricopeptide repeat domain"/>
    <property type="match status" value="1"/>
</dbReference>
<organism evidence="9 10">
    <name type="scientific">Sporolactobacillus terrae</name>
    <dbReference type="NCBI Taxonomy" id="269673"/>
    <lineage>
        <taxon>Bacteria</taxon>
        <taxon>Bacillati</taxon>
        <taxon>Bacillota</taxon>
        <taxon>Bacilli</taxon>
        <taxon>Bacillales</taxon>
        <taxon>Sporolactobacillaceae</taxon>
        <taxon>Sporolactobacillus</taxon>
    </lineage>
</organism>
<dbReference type="InterPro" id="IPR011006">
    <property type="entry name" value="CheY-like_superfamily"/>
</dbReference>
<evidence type="ECO:0000256" key="6">
    <source>
        <dbReference type="ARBA" id="ARBA00023163"/>
    </source>
</evidence>
<dbReference type="PANTHER" id="PTHR48111:SF69">
    <property type="entry name" value="RESPONSE REGULATOR RECEIVER"/>
    <property type="match status" value="1"/>
</dbReference>
<sequence>MIAFVVDDEVLACRQLKTMLKATGCFEMIQTYTDPEQALDEAANRHPDVAFLDIEMPEMSGIELAARLQDNNTNIKVVFTTAFDEFAIKAFELNAVDYLLKPIMKDRLKRTIERLLHERYIKQEQAERETISFAIACFDHLKFYRMDKGKKVDVAVKWRTSKARELYAFLLSSHDRFVSKEALVDLLWPEADPNKAATHLYTTIYQVRKVLDKLAFKQKIVKNDIGYSLTLAGASIDVEEWEARLERLHKLDRSTYQDHIQAFNDYKGHYFEEYGYLWAEPERIRLCQLWLQHAHRLVDFLIKNNEDTEALAVCQKVDRIQPGDERNMKQEMTIYNKTGNVEGAIRIYERLKEVNETEV</sequence>
<comment type="similarity">
    <text evidence="1">Belongs to the AfsR/DnrI/RedD regulatory family.</text>
</comment>
<proteinExistence type="inferred from homology"/>
<dbReference type="InterPro" id="IPR005158">
    <property type="entry name" value="BTAD"/>
</dbReference>